<dbReference type="EMBL" id="PNCJ01000006">
    <property type="protein sequence ID" value="TMP39083.1"/>
    <property type="molecule type" value="Genomic_DNA"/>
</dbReference>
<sequence length="164" mass="19235">MIKKVLYWGVGFGVGFAIAFVSMVYFVFTLEENKIRESRDEFLLELNTMLRNMPEKTTDLCEGMVGNWTGNFRARADEDGYYWDSQYMPDNTFSTKLVYEGGGEVERRTGTWTCENSLLVNTFHQESGDKEHHIYIIVHMGDNRRVYMHIEHSEYGDIFVARRQ</sequence>
<keyword evidence="1" id="KW-0472">Membrane</keyword>
<dbReference type="Proteomes" id="UP000306719">
    <property type="component" value="Unassembled WGS sequence"/>
</dbReference>
<accession>A0A5S3X3P0</accession>
<evidence type="ECO:0000313" key="3">
    <source>
        <dbReference type="Proteomes" id="UP000306719"/>
    </source>
</evidence>
<dbReference type="RefSeq" id="WP_138543653.1">
    <property type="nucleotide sequence ID" value="NZ_PNCJ01000006.1"/>
</dbReference>
<reference evidence="3" key="2">
    <citation type="submission" date="2019-06" db="EMBL/GenBank/DDBJ databases">
        <title>Co-occurence of chitin degradation, pigmentation and bioactivity in marine Pseudoalteromonas.</title>
        <authorList>
            <person name="Sonnenschein E.C."/>
            <person name="Bech P.K."/>
        </authorList>
    </citation>
    <scope>NUCLEOTIDE SEQUENCE [LARGE SCALE GENOMIC DNA]</scope>
    <source>
        <strain evidence="3">S2599</strain>
    </source>
</reference>
<gene>
    <name evidence="2" type="ORF">CWB98_03870</name>
</gene>
<evidence type="ECO:0000313" key="2">
    <source>
        <dbReference type="EMBL" id="TMP39083.1"/>
    </source>
</evidence>
<keyword evidence="1" id="KW-1133">Transmembrane helix</keyword>
<comment type="caution">
    <text evidence="2">The sequence shown here is derived from an EMBL/GenBank/DDBJ whole genome shotgun (WGS) entry which is preliminary data.</text>
</comment>
<protein>
    <submittedName>
        <fullName evidence="2">Uncharacterized protein</fullName>
    </submittedName>
</protein>
<proteinExistence type="predicted"/>
<name>A0A5S3X3P0_9GAMM</name>
<keyword evidence="1" id="KW-0812">Transmembrane</keyword>
<organism evidence="2 3">
    <name type="scientific">Pseudoalteromonas rubra</name>
    <dbReference type="NCBI Taxonomy" id="43658"/>
    <lineage>
        <taxon>Bacteria</taxon>
        <taxon>Pseudomonadati</taxon>
        <taxon>Pseudomonadota</taxon>
        <taxon>Gammaproteobacteria</taxon>
        <taxon>Alteromonadales</taxon>
        <taxon>Pseudoalteromonadaceae</taxon>
        <taxon>Pseudoalteromonas</taxon>
    </lineage>
</organism>
<feature type="transmembrane region" description="Helical" evidence="1">
    <location>
        <begin position="6"/>
        <end position="28"/>
    </location>
</feature>
<dbReference type="AlphaFoldDB" id="A0A5S3X3P0"/>
<evidence type="ECO:0000256" key="1">
    <source>
        <dbReference type="SAM" id="Phobius"/>
    </source>
</evidence>
<reference evidence="2 3" key="1">
    <citation type="submission" date="2018-01" db="EMBL/GenBank/DDBJ databases">
        <authorList>
            <person name="Paulsen S."/>
            <person name="Gram L.K."/>
        </authorList>
    </citation>
    <scope>NUCLEOTIDE SEQUENCE [LARGE SCALE GENOMIC DNA]</scope>
    <source>
        <strain evidence="2 3">S2599</strain>
    </source>
</reference>